<protein>
    <submittedName>
        <fullName evidence="2">Uncharacterized protein</fullName>
    </submittedName>
</protein>
<keyword evidence="1" id="KW-1133">Transmembrane helix</keyword>
<dbReference type="Proteomes" id="UP000835052">
    <property type="component" value="Unassembled WGS sequence"/>
</dbReference>
<feature type="transmembrane region" description="Helical" evidence="1">
    <location>
        <begin position="151"/>
        <end position="181"/>
    </location>
</feature>
<evidence type="ECO:0000313" key="3">
    <source>
        <dbReference type="Proteomes" id="UP000835052"/>
    </source>
</evidence>
<keyword evidence="3" id="KW-1185">Reference proteome</keyword>
<gene>
    <name evidence="2" type="ORF">CAUJ_LOCUS7616</name>
</gene>
<dbReference type="AlphaFoldDB" id="A0A8S1H8S8"/>
<dbReference type="EMBL" id="CAJGYM010000022">
    <property type="protein sequence ID" value="CAD6191697.1"/>
    <property type="molecule type" value="Genomic_DNA"/>
</dbReference>
<keyword evidence="1" id="KW-0472">Membrane</keyword>
<proteinExistence type="predicted"/>
<evidence type="ECO:0000313" key="2">
    <source>
        <dbReference type="EMBL" id="CAD6191697.1"/>
    </source>
</evidence>
<sequence length="183" mass="21049">MVISSYLNMKEYQRLLMVQVVFANFAAFLFATSTIYQIYPYPVYLSHYPQSLIPYQMMLVFSAIGLCIALLSYSFLHNFVVCSQITCPCFSDWRTSLLFSKLFVLCLTFSAFVLSFFLIFTGLEMDMSFTQAKVLEMDPRMSYVFSRHNFFIPHISCAMLILLIVDSLGMLLLLVLCVLVLGM</sequence>
<feature type="transmembrane region" description="Helical" evidence="1">
    <location>
        <begin position="59"/>
        <end position="81"/>
    </location>
</feature>
<accession>A0A8S1H8S8</accession>
<comment type="caution">
    <text evidence="2">The sequence shown here is derived from an EMBL/GenBank/DDBJ whole genome shotgun (WGS) entry which is preliminary data.</text>
</comment>
<organism evidence="2 3">
    <name type="scientific">Caenorhabditis auriculariae</name>
    <dbReference type="NCBI Taxonomy" id="2777116"/>
    <lineage>
        <taxon>Eukaryota</taxon>
        <taxon>Metazoa</taxon>
        <taxon>Ecdysozoa</taxon>
        <taxon>Nematoda</taxon>
        <taxon>Chromadorea</taxon>
        <taxon>Rhabditida</taxon>
        <taxon>Rhabditina</taxon>
        <taxon>Rhabditomorpha</taxon>
        <taxon>Rhabditoidea</taxon>
        <taxon>Rhabditidae</taxon>
        <taxon>Peloderinae</taxon>
        <taxon>Caenorhabditis</taxon>
    </lineage>
</organism>
<feature type="transmembrane region" description="Helical" evidence="1">
    <location>
        <begin position="102"/>
        <end position="123"/>
    </location>
</feature>
<keyword evidence="1" id="KW-0812">Transmembrane</keyword>
<feature type="transmembrane region" description="Helical" evidence="1">
    <location>
        <begin position="15"/>
        <end position="39"/>
    </location>
</feature>
<name>A0A8S1H8S8_9PELO</name>
<evidence type="ECO:0000256" key="1">
    <source>
        <dbReference type="SAM" id="Phobius"/>
    </source>
</evidence>
<reference evidence="2" key="1">
    <citation type="submission" date="2020-10" db="EMBL/GenBank/DDBJ databases">
        <authorList>
            <person name="Kikuchi T."/>
        </authorList>
    </citation>
    <scope>NUCLEOTIDE SEQUENCE</scope>
    <source>
        <strain evidence="2">NKZ352</strain>
    </source>
</reference>